<protein>
    <submittedName>
        <fullName evidence="1">Uncharacterized protein</fullName>
    </submittedName>
</protein>
<gene>
    <name evidence="1" type="ORF">D5018_18940</name>
</gene>
<name>A0A3L8PVN1_9GAMM</name>
<dbReference type="Proteomes" id="UP000281474">
    <property type="component" value="Unassembled WGS sequence"/>
</dbReference>
<dbReference type="AlphaFoldDB" id="A0A3L8PVN1"/>
<reference evidence="1 2" key="1">
    <citation type="submission" date="2018-09" db="EMBL/GenBank/DDBJ databases">
        <title>Phylogeny of the Shewanellaceae, and recommendation for two new genera, Pseudoshewanella and Parashewanella.</title>
        <authorList>
            <person name="Wang G."/>
        </authorList>
    </citation>
    <scope>NUCLEOTIDE SEQUENCE [LARGE SCALE GENOMIC DNA]</scope>
    <source>
        <strain evidence="1 2">C51</strain>
    </source>
</reference>
<dbReference type="SUPFAM" id="SSF48403">
    <property type="entry name" value="Ankyrin repeat"/>
    <property type="match status" value="1"/>
</dbReference>
<evidence type="ECO:0000313" key="1">
    <source>
        <dbReference type="EMBL" id="RLV58122.1"/>
    </source>
</evidence>
<organism evidence="1 2">
    <name type="scientific">Parashewanella curva</name>
    <dbReference type="NCBI Taxonomy" id="2338552"/>
    <lineage>
        <taxon>Bacteria</taxon>
        <taxon>Pseudomonadati</taxon>
        <taxon>Pseudomonadota</taxon>
        <taxon>Gammaproteobacteria</taxon>
        <taxon>Alteromonadales</taxon>
        <taxon>Shewanellaceae</taxon>
        <taxon>Parashewanella</taxon>
    </lineage>
</organism>
<evidence type="ECO:0000313" key="2">
    <source>
        <dbReference type="Proteomes" id="UP000281474"/>
    </source>
</evidence>
<dbReference type="EMBL" id="QZEI01000096">
    <property type="protein sequence ID" value="RLV58122.1"/>
    <property type="molecule type" value="Genomic_DNA"/>
</dbReference>
<comment type="caution">
    <text evidence="1">The sequence shown here is derived from an EMBL/GenBank/DDBJ whole genome shotgun (WGS) entry which is preliminary data.</text>
</comment>
<proteinExistence type="predicted"/>
<accession>A0A3L8PVN1</accession>
<keyword evidence="2" id="KW-1185">Reference proteome</keyword>
<dbReference type="RefSeq" id="WP_121840552.1">
    <property type="nucleotide sequence ID" value="NZ_ML014845.1"/>
</dbReference>
<sequence>MAILKTTCDYINFYSLKIGTIGPSRAAEFGDECAVKQYLRLGDNINACHAKHDKTLLMIAADTGNPELVEFFLKCDKFTREKSK</sequence>
<dbReference type="Gene3D" id="1.25.40.20">
    <property type="entry name" value="Ankyrin repeat-containing domain"/>
    <property type="match status" value="1"/>
</dbReference>
<dbReference type="InterPro" id="IPR036770">
    <property type="entry name" value="Ankyrin_rpt-contain_sf"/>
</dbReference>
<dbReference type="OrthoDB" id="9892511at2"/>